<proteinExistence type="predicted"/>
<feature type="domain" description="Exosome RNA helicase MTR4-like stalk" evidence="1">
    <location>
        <begin position="4"/>
        <end position="41"/>
    </location>
</feature>
<dbReference type="EMBL" id="ML977005">
    <property type="protein sequence ID" value="KAF1953230.1"/>
    <property type="molecule type" value="Genomic_DNA"/>
</dbReference>
<evidence type="ECO:0000313" key="2">
    <source>
        <dbReference type="EMBL" id="KAF1953230.1"/>
    </source>
</evidence>
<accession>A0A6A5TMQ9</accession>
<dbReference type="InterPro" id="IPR048392">
    <property type="entry name" value="MTR4-like_stalk"/>
</dbReference>
<reference evidence="2" key="1">
    <citation type="journal article" date="2020" name="Stud. Mycol.">
        <title>101 Dothideomycetes genomes: a test case for predicting lifestyles and emergence of pathogens.</title>
        <authorList>
            <person name="Haridas S."/>
            <person name="Albert R."/>
            <person name="Binder M."/>
            <person name="Bloem J."/>
            <person name="Labutti K."/>
            <person name="Salamov A."/>
            <person name="Andreopoulos B."/>
            <person name="Baker S."/>
            <person name="Barry K."/>
            <person name="Bills G."/>
            <person name="Bluhm B."/>
            <person name="Cannon C."/>
            <person name="Castanera R."/>
            <person name="Culley D."/>
            <person name="Daum C."/>
            <person name="Ezra D."/>
            <person name="Gonzalez J."/>
            <person name="Henrissat B."/>
            <person name="Kuo A."/>
            <person name="Liang C."/>
            <person name="Lipzen A."/>
            <person name="Lutzoni F."/>
            <person name="Magnuson J."/>
            <person name="Mondo S."/>
            <person name="Nolan M."/>
            <person name="Ohm R."/>
            <person name="Pangilinan J."/>
            <person name="Park H.-J."/>
            <person name="Ramirez L."/>
            <person name="Alfaro M."/>
            <person name="Sun H."/>
            <person name="Tritt A."/>
            <person name="Yoshinaga Y."/>
            <person name="Zwiers L.-H."/>
            <person name="Turgeon B."/>
            <person name="Goodwin S."/>
            <person name="Spatafora J."/>
            <person name="Crous P."/>
            <person name="Grigoriev I."/>
        </authorList>
    </citation>
    <scope>NUCLEOTIDE SEQUENCE</scope>
    <source>
        <strain evidence="2">CBS 675.92</strain>
    </source>
</reference>
<dbReference type="AlphaFoldDB" id="A0A6A5TMQ9"/>
<gene>
    <name evidence="2" type="ORF">CC80DRAFT_551622</name>
</gene>
<dbReference type="Pfam" id="PF21408">
    <property type="entry name" value="MTR4-like_stalk"/>
    <property type="match status" value="1"/>
</dbReference>
<dbReference type="Gene3D" id="1.20.1500.20">
    <property type="match status" value="1"/>
</dbReference>
<protein>
    <recommendedName>
        <fullName evidence="1">Exosome RNA helicase MTR4-like stalk domain-containing protein</fullName>
    </recommendedName>
</protein>
<dbReference type="Proteomes" id="UP000800035">
    <property type="component" value="Unassembled WGS sequence"/>
</dbReference>
<evidence type="ECO:0000259" key="1">
    <source>
        <dbReference type="Pfam" id="PF21408"/>
    </source>
</evidence>
<organism evidence="2 3">
    <name type="scientific">Byssothecium circinans</name>
    <dbReference type="NCBI Taxonomy" id="147558"/>
    <lineage>
        <taxon>Eukaryota</taxon>
        <taxon>Fungi</taxon>
        <taxon>Dikarya</taxon>
        <taxon>Ascomycota</taxon>
        <taxon>Pezizomycotina</taxon>
        <taxon>Dothideomycetes</taxon>
        <taxon>Pleosporomycetidae</taxon>
        <taxon>Pleosporales</taxon>
        <taxon>Massarineae</taxon>
        <taxon>Massarinaceae</taxon>
        <taxon>Byssothecium</taxon>
    </lineage>
</organism>
<sequence length="202" mass="22905">MLAFQFQNTMSVSSIEKKPPNLESEREQMTITDESTIRKNYSNADLRIVLDRFNPHVSSCMEATSYVHAASYLSGTLRPHDKARSATASGFPYRKITKTLRPPSTSLPAVCTPQHFMKNTVMIASDQDNDTASYRRHREEKTQAHTPFTTQKMIGAQQLRHDNSNLIKLDTKGILEITTNISATLRDYIFHTDLSISDPVQR</sequence>
<name>A0A6A5TMQ9_9PLEO</name>
<evidence type="ECO:0000313" key="3">
    <source>
        <dbReference type="Proteomes" id="UP000800035"/>
    </source>
</evidence>
<keyword evidence="3" id="KW-1185">Reference proteome</keyword>